<keyword evidence="8" id="KW-0804">Transcription</keyword>
<proteinExistence type="predicted"/>
<organism evidence="12 13">
    <name type="scientific">Ceratodon purpureus</name>
    <name type="common">Fire moss</name>
    <name type="synonym">Dicranum purpureum</name>
    <dbReference type="NCBI Taxonomy" id="3225"/>
    <lineage>
        <taxon>Eukaryota</taxon>
        <taxon>Viridiplantae</taxon>
        <taxon>Streptophyta</taxon>
        <taxon>Embryophyta</taxon>
        <taxon>Bryophyta</taxon>
        <taxon>Bryophytina</taxon>
        <taxon>Bryopsida</taxon>
        <taxon>Dicranidae</taxon>
        <taxon>Pseudoditrichales</taxon>
        <taxon>Ditrichaceae</taxon>
        <taxon>Ceratodon</taxon>
    </lineage>
</organism>
<gene>
    <name evidence="12" type="ORF">KC19_2G150000</name>
</gene>
<evidence type="ECO:0000256" key="4">
    <source>
        <dbReference type="ARBA" id="ARBA00022499"/>
    </source>
</evidence>
<reference evidence="12" key="1">
    <citation type="submission" date="2020-06" db="EMBL/GenBank/DDBJ databases">
        <title>WGS assembly of Ceratodon purpureus strain R40.</title>
        <authorList>
            <person name="Carey S.B."/>
            <person name="Jenkins J."/>
            <person name="Shu S."/>
            <person name="Lovell J.T."/>
            <person name="Sreedasyam A."/>
            <person name="Maumus F."/>
            <person name="Tiley G.P."/>
            <person name="Fernandez-Pozo N."/>
            <person name="Barry K."/>
            <person name="Chen C."/>
            <person name="Wang M."/>
            <person name="Lipzen A."/>
            <person name="Daum C."/>
            <person name="Saski C.A."/>
            <person name="Payton A.C."/>
            <person name="Mcbreen J.C."/>
            <person name="Conrad R.E."/>
            <person name="Kollar L.M."/>
            <person name="Olsson S."/>
            <person name="Huttunen S."/>
            <person name="Landis J.B."/>
            <person name="Wickett N.J."/>
            <person name="Johnson M.G."/>
            <person name="Rensing S.A."/>
            <person name="Grimwood J."/>
            <person name="Schmutz J."/>
            <person name="Mcdaniel S.F."/>
        </authorList>
    </citation>
    <scope>NUCLEOTIDE SEQUENCE</scope>
    <source>
        <strain evidence="12">R40</strain>
    </source>
</reference>
<evidence type="ECO:0000256" key="7">
    <source>
        <dbReference type="ARBA" id="ARBA00023015"/>
    </source>
</evidence>
<feature type="domain" description="Zinc-finger" evidence="11">
    <location>
        <begin position="492"/>
        <end position="594"/>
    </location>
</feature>
<evidence type="ECO:0000256" key="9">
    <source>
        <dbReference type="ARBA" id="ARBA00023242"/>
    </source>
</evidence>
<feature type="compositionally biased region" description="Low complexity" evidence="10">
    <location>
        <begin position="457"/>
        <end position="468"/>
    </location>
</feature>
<dbReference type="PANTHER" id="PTHR31169:SF34">
    <property type="entry name" value="ZINC-FINGER DOMAIN-CONTAINING PROTEIN"/>
    <property type="match status" value="1"/>
</dbReference>
<keyword evidence="6" id="KW-0832">Ubl conjugation</keyword>
<evidence type="ECO:0000256" key="8">
    <source>
        <dbReference type="ARBA" id="ARBA00023163"/>
    </source>
</evidence>
<sequence>MEIGTRAMETKLTDVYRVGRKTSEVEKVMGGRLGDGVCRVVKKELRDWYESENPVEEKVREDAALVCRGVDMSHFLLLGVQSGYNSFPGMKTGVNSFEIQKPGDVSLQKIKLELLSPGSCVTNDSVFRDGSGTGNGEIPSTAHANAETGRVDAEPVSAFPCENELVPETEVTRVMEGDALRSSVRVASVSVSPVKGLTTALVMVRDGSIVEQTKQPLTPASSDGSNLEVPSGVMVTGGLLSSVQKELGPVKEEAVEFKDELLTALDMSGRELVEEGPSGETETHSLSRKIEALPPCATSNKLIDALDMSPTEVHKPEVIEHPQVDVGCEEMSFVPIAKVNEVAAPLKSVLVHVKGEPVDNYAVTGAGSVLKELEPVAIQNQMSQIPRNAVKQKLLNSTPEPLNPTPKLRNPSQGLLNFMPEDTEYSLSGSEESDKTEVESMPIQVQNGAEEIIGSFSRTSQRTEQTQESQKEKEIKNRNSNPGRRIQGGRIYDSSLGRTCHWCRQKTVEHHVKCRKCTIYYCGPCLMNRNGENVMEELAEGVRWLCPKCRNGCGPGCENCCNCGPCRKASGKTPTGQLIREARNAGFLNAHDYLVHLNTGETPETIAQRKVGRDWTNCGRFEWKNSSEDSSSDEPSSSDEGMDEFTLNEETSTQLHEGKIGMRFVKKFVQSQLKRKRGVTRGALPAKRSQVEASFPIIHRDINSTFARSRVPAENISTRKENEVGAASRRVEQNLKEHSAGRLIQEDVASRNQNGGMRIKREFVEANVGGSDVEDTALAKRRKLEGSSGGHRYALSGDPVSSRSSLLGPFPSAHCKVELASDSEDNLCNIAGVDNSNEAGPRRKVTSEADTHAGRARSSMDSVSESELTLKMRRASVLNGSKTGLNNAASQLLFEQRGLECPSDPQGTEYRTKLKFALAQPFDAKELEILEESAKCRKPVQKLRQMRGRIVDVITEDEGFSYLDHHEDFALKLEEAESPPLKLALLRGFFFWLQHSCMEGAFRPWPGAPTESRPQQEDCIETEGPDCQVTAVVFQLDEGKDALQQDESNEAHCQLNHNFTDMVQRPLASINGVCGTGMPYNPLLSSTMTQTLIPFQARKNFVQHVNLPKMKGQVLVHPGINYRVILGLPAPALCKVHA</sequence>
<feature type="compositionally biased region" description="Acidic residues" evidence="10">
    <location>
        <begin position="630"/>
        <end position="644"/>
    </location>
</feature>
<evidence type="ECO:0000259" key="11">
    <source>
        <dbReference type="Pfam" id="PF10497"/>
    </source>
</evidence>
<keyword evidence="13" id="KW-1185">Reference proteome</keyword>
<comment type="caution">
    <text evidence="12">The sequence shown here is derived from an EMBL/GenBank/DDBJ whole genome shotgun (WGS) entry which is preliminary data.</text>
</comment>
<dbReference type="InterPro" id="IPR018866">
    <property type="entry name" value="Znf-4CXXC_R1"/>
</dbReference>
<keyword evidence="4" id="KW-1017">Isopeptide bond</keyword>
<evidence type="ECO:0000313" key="13">
    <source>
        <dbReference type="Proteomes" id="UP000822688"/>
    </source>
</evidence>
<dbReference type="EMBL" id="CM026422">
    <property type="protein sequence ID" value="KAG0587227.1"/>
    <property type="molecule type" value="Genomic_DNA"/>
</dbReference>
<keyword evidence="7" id="KW-0805">Transcription regulation</keyword>
<feature type="region of interest" description="Disordered" evidence="10">
    <location>
        <begin position="782"/>
        <end position="802"/>
    </location>
</feature>
<evidence type="ECO:0000313" key="12">
    <source>
        <dbReference type="EMBL" id="KAG0587227.1"/>
    </source>
</evidence>
<dbReference type="PANTHER" id="PTHR31169">
    <property type="entry name" value="OS05G0300700 PROTEIN"/>
    <property type="match status" value="1"/>
</dbReference>
<name>A0A8T0IVL2_CERPU</name>
<keyword evidence="3" id="KW-0963">Cytoplasm</keyword>
<protein>
    <recommendedName>
        <fullName evidence="11">Zinc-finger domain-containing protein</fullName>
    </recommendedName>
</protein>
<dbReference type="GO" id="GO:0005634">
    <property type="term" value="C:nucleus"/>
    <property type="evidence" value="ECO:0007669"/>
    <property type="project" value="UniProtKB-SubCell"/>
</dbReference>
<accession>A0A8T0IVL2</accession>
<dbReference type="InterPro" id="IPR040221">
    <property type="entry name" value="CDCA7/CDA7L"/>
</dbReference>
<feature type="region of interest" description="Disordered" evidence="10">
    <location>
        <begin position="455"/>
        <end position="488"/>
    </location>
</feature>
<dbReference type="AlphaFoldDB" id="A0A8T0IVL2"/>
<evidence type="ECO:0000256" key="3">
    <source>
        <dbReference type="ARBA" id="ARBA00022490"/>
    </source>
</evidence>
<evidence type="ECO:0000256" key="5">
    <source>
        <dbReference type="ARBA" id="ARBA00022553"/>
    </source>
</evidence>
<dbReference type="GO" id="GO:0006355">
    <property type="term" value="P:regulation of DNA-templated transcription"/>
    <property type="evidence" value="ECO:0007669"/>
    <property type="project" value="InterPro"/>
</dbReference>
<evidence type="ECO:0000256" key="10">
    <source>
        <dbReference type="SAM" id="MobiDB-lite"/>
    </source>
</evidence>
<keyword evidence="5" id="KW-0597">Phosphoprotein</keyword>
<evidence type="ECO:0000256" key="2">
    <source>
        <dbReference type="ARBA" id="ARBA00004496"/>
    </source>
</evidence>
<evidence type="ECO:0000256" key="6">
    <source>
        <dbReference type="ARBA" id="ARBA00022843"/>
    </source>
</evidence>
<feature type="region of interest" description="Disordered" evidence="10">
    <location>
        <begin position="625"/>
        <end position="644"/>
    </location>
</feature>
<dbReference type="Pfam" id="PF10497">
    <property type="entry name" value="zf-4CXXC_R1"/>
    <property type="match status" value="1"/>
</dbReference>
<dbReference type="GO" id="GO:0005737">
    <property type="term" value="C:cytoplasm"/>
    <property type="evidence" value="ECO:0007669"/>
    <property type="project" value="UniProtKB-SubCell"/>
</dbReference>
<comment type="subcellular location">
    <subcellularLocation>
        <location evidence="2">Cytoplasm</location>
    </subcellularLocation>
    <subcellularLocation>
        <location evidence="1">Nucleus</location>
    </subcellularLocation>
</comment>
<keyword evidence="9" id="KW-0539">Nucleus</keyword>
<evidence type="ECO:0000256" key="1">
    <source>
        <dbReference type="ARBA" id="ARBA00004123"/>
    </source>
</evidence>
<dbReference type="Proteomes" id="UP000822688">
    <property type="component" value="Chromosome 2"/>
</dbReference>
<feature type="region of interest" description="Disordered" evidence="10">
    <location>
        <begin position="836"/>
        <end position="866"/>
    </location>
</feature>